<evidence type="ECO:0000313" key="3">
    <source>
        <dbReference type="Proteomes" id="UP000001449"/>
    </source>
</evidence>
<proteinExistence type="predicted"/>
<dbReference type="HOGENOM" id="CLU_1252877_0_0_1"/>
<reference evidence="2 3" key="2">
    <citation type="journal article" date="2008" name="Nature">
        <title>The Phaeodactylum genome reveals the evolutionary history of diatom genomes.</title>
        <authorList>
            <person name="Bowler C."/>
            <person name="Allen A.E."/>
            <person name="Badger J.H."/>
            <person name="Grimwood J."/>
            <person name="Jabbari K."/>
            <person name="Kuo A."/>
            <person name="Maheswari U."/>
            <person name="Martens C."/>
            <person name="Maumus F."/>
            <person name="Otillar R.P."/>
            <person name="Rayko E."/>
            <person name="Salamov A."/>
            <person name="Vandepoele K."/>
            <person name="Beszteri B."/>
            <person name="Gruber A."/>
            <person name="Heijde M."/>
            <person name="Katinka M."/>
            <person name="Mock T."/>
            <person name="Valentin K."/>
            <person name="Verret F."/>
            <person name="Berges J.A."/>
            <person name="Brownlee C."/>
            <person name="Cadoret J.P."/>
            <person name="Chiovitti A."/>
            <person name="Choi C.J."/>
            <person name="Coesel S."/>
            <person name="De Martino A."/>
            <person name="Detter J.C."/>
            <person name="Durkin C."/>
            <person name="Falciatore A."/>
            <person name="Fournet J."/>
            <person name="Haruta M."/>
            <person name="Huysman M.J."/>
            <person name="Jenkins B.D."/>
            <person name="Jiroutova K."/>
            <person name="Jorgensen R.E."/>
            <person name="Joubert Y."/>
            <person name="Kaplan A."/>
            <person name="Kroger N."/>
            <person name="Kroth P.G."/>
            <person name="La Roche J."/>
            <person name="Lindquist E."/>
            <person name="Lommer M."/>
            <person name="Martin-Jezequel V."/>
            <person name="Lopez P.J."/>
            <person name="Lucas S."/>
            <person name="Mangogna M."/>
            <person name="McGinnis K."/>
            <person name="Medlin L.K."/>
            <person name="Montsant A."/>
            <person name="Oudot-Le Secq M.P."/>
            <person name="Napoli C."/>
            <person name="Obornik M."/>
            <person name="Parker M.S."/>
            <person name="Petit J.L."/>
            <person name="Porcel B.M."/>
            <person name="Poulsen N."/>
            <person name="Robison M."/>
            <person name="Rychlewski L."/>
            <person name="Rynearson T.A."/>
            <person name="Schmutz J."/>
            <person name="Shapiro H."/>
            <person name="Siaut M."/>
            <person name="Stanley M."/>
            <person name="Sussman M.R."/>
            <person name="Taylor A.R."/>
            <person name="Vardi A."/>
            <person name="von Dassow P."/>
            <person name="Vyverman W."/>
            <person name="Willis A."/>
            <person name="Wyrwicz L.S."/>
            <person name="Rokhsar D.S."/>
            <person name="Weissenbach J."/>
            <person name="Armbrust E.V."/>
            <person name="Green B.R."/>
            <person name="Van de Peer Y."/>
            <person name="Grigoriev I.V."/>
        </authorList>
    </citation>
    <scope>NUCLEOTIDE SEQUENCE [LARGE SCALE GENOMIC DNA]</scope>
    <source>
        <strain evidence="2 3">CCMP1335</strain>
    </source>
</reference>
<dbReference type="RefSeq" id="XP_002292507.1">
    <property type="nucleotide sequence ID" value="XM_002292471.1"/>
</dbReference>
<evidence type="ECO:0000256" key="1">
    <source>
        <dbReference type="SAM" id="MobiDB-lite"/>
    </source>
</evidence>
<evidence type="ECO:0000313" key="2">
    <source>
        <dbReference type="EMBL" id="EED90482.1"/>
    </source>
</evidence>
<feature type="region of interest" description="Disordered" evidence="1">
    <location>
        <begin position="181"/>
        <end position="221"/>
    </location>
</feature>
<accession>B8C8H0</accession>
<name>B8C8H0_THAPS</name>
<dbReference type="EMBL" id="CM000645">
    <property type="protein sequence ID" value="EED90482.1"/>
    <property type="molecule type" value="Genomic_DNA"/>
</dbReference>
<gene>
    <name evidence="2" type="ORF">THAPSDRAFT_24034</name>
</gene>
<organism evidence="2 3">
    <name type="scientific">Thalassiosira pseudonana</name>
    <name type="common">Marine diatom</name>
    <name type="synonym">Cyclotella nana</name>
    <dbReference type="NCBI Taxonomy" id="35128"/>
    <lineage>
        <taxon>Eukaryota</taxon>
        <taxon>Sar</taxon>
        <taxon>Stramenopiles</taxon>
        <taxon>Ochrophyta</taxon>
        <taxon>Bacillariophyta</taxon>
        <taxon>Coscinodiscophyceae</taxon>
        <taxon>Thalassiosirophycidae</taxon>
        <taxon>Thalassiosirales</taxon>
        <taxon>Thalassiosiraceae</taxon>
        <taxon>Thalassiosira</taxon>
    </lineage>
</organism>
<dbReference type="KEGG" id="tps:THAPSDRAFT_24034"/>
<dbReference type="eggNOG" id="ENOG502SX7W">
    <property type="taxonomic scope" value="Eukaryota"/>
</dbReference>
<dbReference type="InParanoid" id="B8C8H0"/>
<dbReference type="Proteomes" id="UP000001449">
    <property type="component" value="Chromosome 9"/>
</dbReference>
<dbReference type="AlphaFoldDB" id="B8C8H0"/>
<dbReference type="GeneID" id="7450962"/>
<reference evidence="2 3" key="1">
    <citation type="journal article" date="2004" name="Science">
        <title>The genome of the diatom Thalassiosira pseudonana: ecology, evolution, and metabolism.</title>
        <authorList>
            <person name="Armbrust E.V."/>
            <person name="Berges J.A."/>
            <person name="Bowler C."/>
            <person name="Green B.R."/>
            <person name="Martinez D."/>
            <person name="Putnam N.H."/>
            <person name="Zhou S."/>
            <person name="Allen A.E."/>
            <person name="Apt K.E."/>
            <person name="Bechner M."/>
            <person name="Brzezinski M.A."/>
            <person name="Chaal B.K."/>
            <person name="Chiovitti A."/>
            <person name="Davis A.K."/>
            <person name="Demarest M.S."/>
            <person name="Detter J.C."/>
            <person name="Glavina T."/>
            <person name="Goodstein D."/>
            <person name="Hadi M.Z."/>
            <person name="Hellsten U."/>
            <person name="Hildebrand M."/>
            <person name="Jenkins B.D."/>
            <person name="Jurka J."/>
            <person name="Kapitonov V.V."/>
            <person name="Kroger N."/>
            <person name="Lau W.W."/>
            <person name="Lane T.W."/>
            <person name="Larimer F.W."/>
            <person name="Lippmeier J.C."/>
            <person name="Lucas S."/>
            <person name="Medina M."/>
            <person name="Montsant A."/>
            <person name="Obornik M."/>
            <person name="Parker M.S."/>
            <person name="Palenik B."/>
            <person name="Pazour G.J."/>
            <person name="Richardson P.M."/>
            <person name="Rynearson T.A."/>
            <person name="Saito M.A."/>
            <person name="Schwartz D.C."/>
            <person name="Thamatrakoln K."/>
            <person name="Valentin K."/>
            <person name="Vardi A."/>
            <person name="Wilkerson F.P."/>
            <person name="Rokhsar D.S."/>
        </authorList>
    </citation>
    <scope>NUCLEOTIDE SEQUENCE [LARGE SCALE GENOMIC DNA]</scope>
    <source>
        <strain evidence="2 3">CCMP1335</strain>
    </source>
</reference>
<protein>
    <submittedName>
        <fullName evidence="2">Uncharacterized protein</fullName>
    </submittedName>
</protein>
<feature type="compositionally biased region" description="Acidic residues" evidence="1">
    <location>
        <begin position="198"/>
        <end position="221"/>
    </location>
</feature>
<sequence>MVLVERRAVAWLALEMEKNEGLWDTSPPSASQIVSLVRRPPSYPPLDKKNSNTMSLASLIARAPVPLFGSVRTAVAFTTAKARALPRMAGWALPLGAGALWFVWPAVNDEWKISIGLKSDPEAAAKAAAAAKEASASQKKVEDLPPAVMAKVEAAHKEHAAVETEEDKALVKMARSGDFSALESQWEEFAEKSSRPGEDDDEEEEDDDEEEEEEEEEEDDE</sequence>
<keyword evidence="3" id="KW-1185">Reference proteome</keyword>
<dbReference type="PaxDb" id="35128-Thaps24034"/>
<dbReference type="OMA" id="DEWKISI"/>